<protein>
    <submittedName>
        <fullName evidence="1">Uncharacterized protein</fullName>
    </submittedName>
</protein>
<accession>A0ABV2D606</accession>
<dbReference type="RefSeq" id="WP_354457553.1">
    <property type="nucleotide sequence ID" value="NZ_JBEWSZ010000001.1"/>
</dbReference>
<keyword evidence="2" id="KW-1185">Reference proteome</keyword>
<dbReference type="EMBL" id="JBEWSZ010000001">
    <property type="protein sequence ID" value="MET2825459.1"/>
    <property type="molecule type" value="Genomic_DNA"/>
</dbReference>
<reference evidence="1 2" key="1">
    <citation type="submission" date="2024-06" db="EMBL/GenBank/DDBJ databases">
        <authorList>
            <person name="Kim D.-U."/>
        </authorList>
    </citation>
    <scope>NUCLEOTIDE SEQUENCE [LARGE SCALE GENOMIC DNA]</scope>
    <source>
        <strain evidence="1 2">KACC15460</strain>
    </source>
</reference>
<organism evidence="1 2">
    <name type="scientific">Mesorhizobium shangrilense</name>
    <dbReference type="NCBI Taxonomy" id="460060"/>
    <lineage>
        <taxon>Bacteria</taxon>
        <taxon>Pseudomonadati</taxon>
        <taxon>Pseudomonadota</taxon>
        <taxon>Alphaproteobacteria</taxon>
        <taxon>Hyphomicrobiales</taxon>
        <taxon>Phyllobacteriaceae</taxon>
        <taxon>Mesorhizobium</taxon>
    </lineage>
</organism>
<dbReference type="Proteomes" id="UP001548832">
    <property type="component" value="Unassembled WGS sequence"/>
</dbReference>
<sequence length="75" mass="8540">MRTRQDELTLEEMLSDPIVLLLMRSDGLNPDDVRAALEMAEKTQRSRMAGIRDRRQAGQKVVTIRFGEKPSAPRS</sequence>
<comment type="caution">
    <text evidence="1">The sequence shown here is derived from an EMBL/GenBank/DDBJ whole genome shotgun (WGS) entry which is preliminary data.</text>
</comment>
<evidence type="ECO:0000313" key="2">
    <source>
        <dbReference type="Proteomes" id="UP001548832"/>
    </source>
</evidence>
<name>A0ABV2D606_9HYPH</name>
<proteinExistence type="predicted"/>
<evidence type="ECO:0000313" key="1">
    <source>
        <dbReference type="EMBL" id="MET2825459.1"/>
    </source>
</evidence>
<gene>
    <name evidence="1" type="ORF">ABVQ20_00550</name>
</gene>